<evidence type="ECO:0000313" key="1">
    <source>
        <dbReference type="EMBL" id="SUZ92683.1"/>
    </source>
</evidence>
<sequence>MLFGKLTRSFILPLVLITVLIGQVSRDETIQITYPTTGAVIDTNFVDATFSIADFFDLGTPGCTSCDGFIKVSLNGSIIDSIYSADALIPLTGLSEGAHTLILEAVDPSGNSYSPAATDTSYFNVNMISVDDLCPVWNFSVFGGDARNYLSWSYPSNEPPAEWYFAHDGTFENAYGSFGGGSGTAQLFMPTGYPATIQSVRFHVDDGGSFTQDVEVNVFADDGTTLLAGPYIVGGDSGWVEVDVDDAVIEAGGFLVSTYNVSTGGPYISVDSDNSSSSLFFGNATDGWNEMGSSYGIFAEGSHEALISAPGARATWVNNTYNNMGDNLPLPGASIVSSDGLTVDPIATSNSGNNSLTNIEYPPAIEMVARYAENYNATIYTRHPNDIPNNDSSRELIPGCGDLTNFSIYLSNGTLVANVDTNSFVHDSLTNGTEYCYYVIANYSGGASTASESICVTPQGFVPSPITNLYGIGLDEEVALDWTSPDVPQLGVPYSEDFDSELLDLWTLEGDNWFIS</sequence>
<feature type="non-terminal residue" evidence="1">
    <location>
        <position position="516"/>
    </location>
</feature>
<gene>
    <name evidence="1" type="ORF">METZ01_LOCUS45537</name>
</gene>
<dbReference type="Gene3D" id="2.60.40.10">
    <property type="entry name" value="Immunoglobulins"/>
    <property type="match status" value="1"/>
</dbReference>
<dbReference type="EMBL" id="UINC01002080">
    <property type="protein sequence ID" value="SUZ92683.1"/>
    <property type="molecule type" value="Genomic_DNA"/>
</dbReference>
<dbReference type="InterPro" id="IPR013783">
    <property type="entry name" value="Ig-like_fold"/>
</dbReference>
<organism evidence="1">
    <name type="scientific">marine metagenome</name>
    <dbReference type="NCBI Taxonomy" id="408172"/>
    <lineage>
        <taxon>unclassified sequences</taxon>
        <taxon>metagenomes</taxon>
        <taxon>ecological metagenomes</taxon>
    </lineage>
</organism>
<evidence type="ECO:0008006" key="2">
    <source>
        <dbReference type="Google" id="ProtNLM"/>
    </source>
</evidence>
<dbReference type="AlphaFoldDB" id="A0A381RUS5"/>
<dbReference type="InterPro" id="IPR003961">
    <property type="entry name" value="FN3_dom"/>
</dbReference>
<feature type="non-terminal residue" evidence="1">
    <location>
        <position position="1"/>
    </location>
</feature>
<reference evidence="1" key="1">
    <citation type="submission" date="2018-05" db="EMBL/GenBank/DDBJ databases">
        <authorList>
            <person name="Lanie J.A."/>
            <person name="Ng W.-L."/>
            <person name="Kazmierczak K.M."/>
            <person name="Andrzejewski T.M."/>
            <person name="Davidsen T.M."/>
            <person name="Wayne K.J."/>
            <person name="Tettelin H."/>
            <person name="Glass J.I."/>
            <person name="Rusch D."/>
            <person name="Podicherti R."/>
            <person name="Tsui H.-C.T."/>
            <person name="Winkler M.E."/>
        </authorList>
    </citation>
    <scope>NUCLEOTIDE SEQUENCE</scope>
</reference>
<accession>A0A381RUS5</accession>
<protein>
    <recommendedName>
        <fullName evidence="2">Fibronectin type-III domain-containing protein</fullName>
    </recommendedName>
</protein>
<proteinExistence type="predicted"/>
<dbReference type="InterPro" id="IPR036116">
    <property type="entry name" value="FN3_sf"/>
</dbReference>
<dbReference type="CDD" id="cd00063">
    <property type="entry name" value="FN3"/>
    <property type="match status" value="1"/>
</dbReference>
<dbReference type="SUPFAM" id="SSF49265">
    <property type="entry name" value="Fibronectin type III"/>
    <property type="match status" value="1"/>
</dbReference>
<name>A0A381RUS5_9ZZZZ</name>